<evidence type="ECO:0000313" key="13">
    <source>
        <dbReference type="Proteomes" id="UP000012070"/>
    </source>
</evidence>
<dbReference type="EMBL" id="APKD01000005">
    <property type="protein sequence ID" value="EMT37301.1"/>
    <property type="molecule type" value="Genomic_DNA"/>
</dbReference>
<evidence type="ECO:0000256" key="4">
    <source>
        <dbReference type="ARBA" id="ARBA00022989"/>
    </source>
</evidence>
<dbReference type="PANTHER" id="PTHR37461">
    <property type="entry name" value="ANTI-SIGMA-K FACTOR RSKA"/>
    <property type="match status" value="1"/>
</dbReference>
<dbReference type="GO" id="GO:0006417">
    <property type="term" value="P:regulation of translation"/>
    <property type="evidence" value="ECO:0007669"/>
    <property type="project" value="TreeGrafter"/>
</dbReference>
<dbReference type="Pfam" id="PF22618">
    <property type="entry name" value="RskA_N"/>
    <property type="match status" value="1"/>
</dbReference>
<evidence type="ECO:0000256" key="7">
    <source>
        <dbReference type="ARBA" id="ARBA00023163"/>
    </source>
</evidence>
<keyword evidence="5 8" id="KW-0805">Transcription regulation</keyword>
<dbReference type="InterPro" id="IPR051474">
    <property type="entry name" value="Anti-sigma-K/W_factor"/>
</dbReference>
<protein>
    <recommendedName>
        <fullName evidence="8">Anti-sigma-K factor RskA</fullName>
    </recommendedName>
    <alternativeName>
        <fullName evidence="8">Sigma-K anti-sigma factor RskA</fullName>
    </alternativeName>
</protein>
<dbReference type="Gene3D" id="1.10.10.1320">
    <property type="entry name" value="Anti-sigma factor, zinc-finger domain"/>
    <property type="match status" value="1"/>
</dbReference>
<comment type="caution">
    <text evidence="12">The sequence shown here is derived from an EMBL/GenBank/DDBJ whole genome shotgun (WGS) entry which is preliminary data.</text>
</comment>
<evidence type="ECO:0000256" key="5">
    <source>
        <dbReference type="ARBA" id="ARBA00023015"/>
    </source>
</evidence>
<feature type="region of interest" description="Disordered" evidence="9">
    <location>
        <begin position="214"/>
        <end position="261"/>
    </location>
</feature>
<evidence type="ECO:0000256" key="9">
    <source>
        <dbReference type="SAM" id="MobiDB-lite"/>
    </source>
</evidence>
<reference evidence="13" key="2">
    <citation type="submission" date="2013-04" db="EMBL/GenBank/DDBJ databases">
        <title>Non-Mycobacterium tuberculosis sensu stricto in a globally representative population.</title>
        <authorList>
            <person name="Stone M.J."/>
            <person name="Brown T.J."/>
            <person name="Drobniewski F.A."/>
        </authorList>
    </citation>
    <scope>NUCLEOTIDE SEQUENCE [LARGE SCALE GENOMIC DNA]</scope>
    <source>
        <strain evidence="13">112400015</strain>
    </source>
</reference>
<evidence type="ECO:0000256" key="2">
    <source>
        <dbReference type="ARBA" id="ARBA00022475"/>
    </source>
</evidence>
<evidence type="ECO:0000256" key="1">
    <source>
        <dbReference type="ARBA" id="ARBA00004162"/>
    </source>
</evidence>
<dbReference type="AlphaFoldDB" id="A0A829C720"/>
<sequence length="261" mass="27045">MTEHTDFELLELATPYALNAVSDDERADIDRRVAAAPSPVAAAFNDEVRAVRETMAVVSAATTAEPPAHLRTAILDATKPEVRRQSRWRTAAFASAAAIAVGLGAFGLGVLTRPSPPPTVAEQVLTAPDVRTVSRPLGAGTATVVFSRDRNTGLLVMNNVAPPSRGTVYQMWLLGGAKGPRSAGTMGTAAVTPSTTATLTDLGASTALAFTVEPGTGSPQPTGTILAELPLGSAEDAHPGPSPQSRRDNGAQHRDEHAGYH</sequence>
<evidence type="ECO:0000256" key="6">
    <source>
        <dbReference type="ARBA" id="ARBA00023136"/>
    </source>
</evidence>
<dbReference type="GO" id="GO:0016989">
    <property type="term" value="F:sigma factor antagonist activity"/>
    <property type="evidence" value="ECO:0007669"/>
    <property type="project" value="TreeGrafter"/>
</dbReference>
<keyword evidence="4" id="KW-1133">Transmembrane helix</keyword>
<feature type="domain" description="Anti-sigma K factor RskA C-terminal" evidence="10">
    <location>
        <begin position="94"/>
        <end position="225"/>
    </location>
</feature>
<evidence type="ECO:0000313" key="12">
    <source>
        <dbReference type="EMBL" id="EMT37301.1"/>
    </source>
</evidence>
<comment type="similarity">
    <text evidence="8">Belongs to the anti-sigma-K factor family.</text>
</comment>
<evidence type="ECO:0000259" key="11">
    <source>
        <dbReference type="Pfam" id="PF22618"/>
    </source>
</evidence>
<dbReference type="InterPro" id="IPR018764">
    <property type="entry name" value="RskA_C"/>
</dbReference>
<feature type="domain" description="Anti-sigma-K factor RskA N-terminal" evidence="11">
    <location>
        <begin position="9"/>
        <end position="56"/>
    </location>
</feature>
<evidence type="ECO:0000256" key="8">
    <source>
        <dbReference type="RuleBase" id="RU363049"/>
    </source>
</evidence>
<keyword evidence="7 8" id="KW-0804">Transcription</keyword>
<evidence type="ECO:0000256" key="3">
    <source>
        <dbReference type="ARBA" id="ARBA00022692"/>
    </source>
</evidence>
<keyword evidence="6" id="KW-0472">Membrane</keyword>
<proteinExistence type="inferred from homology"/>
<keyword evidence="2 8" id="KW-1003">Cell membrane</keyword>
<organism evidence="12 13">
    <name type="scientific">Mycobacterium orygis 112400015</name>
    <dbReference type="NCBI Taxonomy" id="1305739"/>
    <lineage>
        <taxon>Bacteria</taxon>
        <taxon>Bacillati</taxon>
        <taxon>Actinomycetota</taxon>
        <taxon>Actinomycetes</taxon>
        <taxon>Mycobacteriales</taxon>
        <taxon>Mycobacteriaceae</taxon>
        <taxon>Mycobacterium</taxon>
        <taxon>Mycobacterium tuberculosis complex</taxon>
    </lineage>
</organism>
<reference evidence="12 13" key="1">
    <citation type="submission" date="2013-03" db="EMBL/GenBank/DDBJ databases">
        <authorList>
            <person name="Casali N."/>
            <person name="Drobniewski F.A."/>
        </authorList>
    </citation>
    <scope>NUCLEOTIDE SEQUENCE [LARGE SCALE GENOMIC DNA]</scope>
    <source>
        <strain evidence="12 13">112400015</strain>
    </source>
</reference>
<dbReference type="InterPro" id="IPR053877">
    <property type="entry name" value="RskA_N"/>
</dbReference>
<evidence type="ECO:0000259" key="10">
    <source>
        <dbReference type="Pfam" id="PF10099"/>
    </source>
</evidence>
<comment type="subcellular location">
    <subcellularLocation>
        <location evidence="1 8">Cell membrane</location>
        <topology evidence="1 8">Single-pass membrane protein</topology>
    </subcellularLocation>
</comment>
<accession>A0A829C720</accession>
<keyword evidence="3" id="KW-0812">Transmembrane</keyword>
<comment type="function">
    <text evidence="8">An anti-sigma factor for extracytoplasmic function (ECF) sigma factor SigK. ECF sigma factors are held in an inactive form by an anti-sigma factor until released by regulated intramembrane proteolysis (RIP). RIP occurs when an extracytoplasmic signal triggers a concerted proteolytic cascade to transmit information and elicit cellular responses. The membrane-spanning regulatory substrate protein is first cut extracytoplasmically (site-1 protease, S1P), then within the membrane itself (site-2 protease, S2P, Rip1), while cytoplasmic proteases finish degrading the regulatory protein, liberating the sigma factor.</text>
</comment>
<dbReference type="GO" id="GO:0005886">
    <property type="term" value="C:plasma membrane"/>
    <property type="evidence" value="ECO:0007669"/>
    <property type="project" value="UniProtKB-SubCell"/>
</dbReference>
<dbReference type="InterPro" id="IPR041916">
    <property type="entry name" value="Anti_sigma_zinc_sf"/>
</dbReference>
<gene>
    <name evidence="8" type="primary">rskA</name>
    <name evidence="12" type="ORF">MORY_02758</name>
</gene>
<dbReference type="PANTHER" id="PTHR37461:SF1">
    <property type="entry name" value="ANTI-SIGMA-K FACTOR RSKA"/>
    <property type="match status" value="1"/>
</dbReference>
<feature type="compositionally biased region" description="Basic and acidic residues" evidence="9">
    <location>
        <begin position="245"/>
        <end position="261"/>
    </location>
</feature>
<dbReference type="Pfam" id="PF10099">
    <property type="entry name" value="RskA_C"/>
    <property type="match status" value="1"/>
</dbReference>
<name>A0A829C720_9MYCO</name>
<dbReference type="Proteomes" id="UP000012070">
    <property type="component" value="Unassembled WGS sequence"/>
</dbReference>
<comment type="domain">
    <text evidence="8">The cytosolic domain interacts with sigma factor SigK.</text>
</comment>